<comment type="caution">
    <text evidence="1">The sequence shown here is derived from an EMBL/GenBank/DDBJ whole genome shotgun (WGS) entry which is preliminary data.</text>
</comment>
<dbReference type="OrthoDB" id="6656969at2"/>
<accession>A0A419W4U6</accession>
<dbReference type="AlphaFoldDB" id="A0A419W4U6"/>
<dbReference type="RefSeq" id="WP_120271876.1">
    <property type="nucleotide sequence ID" value="NZ_RAPN01000001.1"/>
</dbReference>
<organism evidence="1 2">
    <name type="scientific">Mangrovibacterium diazotrophicum</name>
    <dbReference type="NCBI Taxonomy" id="1261403"/>
    <lineage>
        <taxon>Bacteria</taxon>
        <taxon>Pseudomonadati</taxon>
        <taxon>Bacteroidota</taxon>
        <taxon>Bacteroidia</taxon>
        <taxon>Marinilabiliales</taxon>
        <taxon>Prolixibacteraceae</taxon>
        <taxon>Mangrovibacterium</taxon>
    </lineage>
</organism>
<protein>
    <submittedName>
        <fullName evidence="1">Uncharacterized protein</fullName>
    </submittedName>
</protein>
<gene>
    <name evidence="1" type="ORF">BC643_0813</name>
</gene>
<evidence type="ECO:0000313" key="1">
    <source>
        <dbReference type="EMBL" id="RKD90473.1"/>
    </source>
</evidence>
<proteinExistence type="predicted"/>
<sequence>MGTYLNKSIENTTLKTKKIRGHRRRWKDIDYWVEANRELDLDELKANQRNYAKIWVRPWSGISITNSQIPAPYGETKLKILGGLIKIYDSWQQQLDQLGESYCLQIWLFEPRFSMSQVVCAIGDYTDFYTDTFFNPIAPKQMIPLNYGRLATEIAGFNWSYRLDEDHWDNNEPGSPDLWANQAEYEAAKKWFRQLMKKPHRTTKPEELAGTATEFYSFKKGAVWLGEKY</sequence>
<name>A0A419W4U6_9BACT</name>
<keyword evidence="2" id="KW-1185">Reference proteome</keyword>
<reference evidence="1 2" key="1">
    <citation type="submission" date="2018-09" db="EMBL/GenBank/DDBJ databases">
        <title>Genomic Encyclopedia of Archaeal and Bacterial Type Strains, Phase II (KMG-II): from individual species to whole genera.</title>
        <authorList>
            <person name="Goeker M."/>
        </authorList>
    </citation>
    <scope>NUCLEOTIDE SEQUENCE [LARGE SCALE GENOMIC DNA]</scope>
    <source>
        <strain evidence="1 2">DSM 27148</strain>
    </source>
</reference>
<evidence type="ECO:0000313" key="2">
    <source>
        <dbReference type="Proteomes" id="UP000283387"/>
    </source>
</evidence>
<dbReference type="EMBL" id="RAPN01000001">
    <property type="protein sequence ID" value="RKD90473.1"/>
    <property type="molecule type" value="Genomic_DNA"/>
</dbReference>
<dbReference type="Proteomes" id="UP000283387">
    <property type="component" value="Unassembled WGS sequence"/>
</dbReference>